<organism evidence="4 5">
    <name type="scientific">Microdochium bolleyi</name>
    <dbReference type="NCBI Taxonomy" id="196109"/>
    <lineage>
        <taxon>Eukaryota</taxon>
        <taxon>Fungi</taxon>
        <taxon>Dikarya</taxon>
        <taxon>Ascomycota</taxon>
        <taxon>Pezizomycotina</taxon>
        <taxon>Sordariomycetes</taxon>
        <taxon>Xylariomycetidae</taxon>
        <taxon>Xylariales</taxon>
        <taxon>Microdochiaceae</taxon>
        <taxon>Microdochium</taxon>
    </lineage>
</organism>
<accession>A0A136ISF1</accession>
<keyword evidence="5" id="KW-1185">Reference proteome</keyword>
<dbReference type="GO" id="GO:0001080">
    <property type="term" value="P:nitrogen catabolite activation of transcription from RNA polymerase II promoter"/>
    <property type="evidence" value="ECO:0007669"/>
    <property type="project" value="TreeGrafter"/>
</dbReference>
<dbReference type="GO" id="GO:0008270">
    <property type="term" value="F:zinc ion binding"/>
    <property type="evidence" value="ECO:0007669"/>
    <property type="project" value="InterPro"/>
</dbReference>
<evidence type="ECO:0000259" key="3">
    <source>
        <dbReference type="Pfam" id="PF04082"/>
    </source>
</evidence>
<name>A0A136ISF1_9PEZI</name>
<sequence length="338" mass="37529">MDPYVMRQYHFDDLGQMPFKRLTVRSAVGGSDPVQFLIVHNRAQELNRTHEERRAELSELVSPDVGSRLLLLYYRFISPQFPVLPLQPEATVDELSPDVLAAVYVLALDFSTFDDVLCISTVYEEQQRQKLRAFVIACLREQEGQPTLSSVQSALLLTLAPPDDYLMPNNEGASSLASMLVSLSNAMGLQHDPSDWNVSAADKAMRRRLSCLVLMSDSWVAAVTGRPPLISLDNWLVSQVSAEDVASGGADPDAMSGFVQLVDLSRTLRHILQRLFSLTASRRLSTNLPETLSIAQPLMEQVAEWHLNILVAQKPAHHDSQHITLGQPGGPLARHRNT</sequence>
<dbReference type="STRING" id="196109.A0A136ISF1"/>
<dbReference type="OrthoDB" id="1924787at2759"/>
<dbReference type="AlphaFoldDB" id="A0A136ISF1"/>
<evidence type="ECO:0000313" key="5">
    <source>
        <dbReference type="Proteomes" id="UP000070501"/>
    </source>
</evidence>
<protein>
    <submittedName>
        <fullName evidence="4">Fungal-specific transcription factor domain-domain-containing protein</fullName>
    </submittedName>
</protein>
<gene>
    <name evidence="4" type="ORF">Micbo1qcDRAFT_167055</name>
</gene>
<reference evidence="5" key="1">
    <citation type="submission" date="2016-02" db="EMBL/GenBank/DDBJ databases">
        <title>Draft genome sequence of Microdochium bolleyi, a fungal endophyte of beachgrass.</title>
        <authorList>
            <consortium name="DOE Joint Genome Institute"/>
            <person name="David A.S."/>
            <person name="May G."/>
            <person name="Haridas S."/>
            <person name="Lim J."/>
            <person name="Wang M."/>
            <person name="Labutti K."/>
            <person name="Lipzen A."/>
            <person name="Barry K."/>
            <person name="Grigoriev I.V."/>
        </authorList>
    </citation>
    <scope>NUCLEOTIDE SEQUENCE [LARGE SCALE GENOMIC DNA]</scope>
    <source>
        <strain evidence="5">J235TASD1</strain>
    </source>
</reference>
<dbReference type="InterPro" id="IPR007219">
    <property type="entry name" value="XnlR_reg_dom"/>
</dbReference>
<evidence type="ECO:0000256" key="1">
    <source>
        <dbReference type="ARBA" id="ARBA00023242"/>
    </source>
</evidence>
<dbReference type="EMBL" id="KQ964260">
    <property type="protein sequence ID" value="KXJ87924.1"/>
    <property type="molecule type" value="Genomic_DNA"/>
</dbReference>
<dbReference type="GO" id="GO:0003677">
    <property type="term" value="F:DNA binding"/>
    <property type="evidence" value="ECO:0007669"/>
    <property type="project" value="InterPro"/>
</dbReference>
<dbReference type="Pfam" id="PF04082">
    <property type="entry name" value="Fungal_trans"/>
    <property type="match status" value="1"/>
</dbReference>
<dbReference type="InterPro" id="IPR050797">
    <property type="entry name" value="Carb_Metab_Trans_Reg"/>
</dbReference>
<dbReference type="PANTHER" id="PTHR31668">
    <property type="entry name" value="GLUCOSE TRANSPORT TRANSCRIPTION REGULATOR RGT1-RELATED-RELATED"/>
    <property type="match status" value="1"/>
</dbReference>
<feature type="region of interest" description="Disordered" evidence="2">
    <location>
        <begin position="319"/>
        <end position="338"/>
    </location>
</feature>
<feature type="domain" description="Xylanolytic transcriptional activator regulatory" evidence="3">
    <location>
        <begin position="71"/>
        <end position="306"/>
    </location>
</feature>
<proteinExistence type="predicted"/>
<dbReference type="InParanoid" id="A0A136ISF1"/>
<dbReference type="CDD" id="cd12148">
    <property type="entry name" value="fungal_TF_MHR"/>
    <property type="match status" value="1"/>
</dbReference>
<evidence type="ECO:0000313" key="4">
    <source>
        <dbReference type="EMBL" id="KXJ87924.1"/>
    </source>
</evidence>
<dbReference type="GO" id="GO:0005634">
    <property type="term" value="C:nucleus"/>
    <property type="evidence" value="ECO:0007669"/>
    <property type="project" value="TreeGrafter"/>
</dbReference>
<evidence type="ECO:0000256" key="2">
    <source>
        <dbReference type="SAM" id="MobiDB-lite"/>
    </source>
</evidence>
<dbReference type="PANTHER" id="PTHR31668:SF4">
    <property type="entry name" value="TRANSCRIPTIONAL ACTIVATOR PROTEIN DAL81"/>
    <property type="match status" value="1"/>
</dbReference>
<keyword evidence="1" id="KW-0539">Nucleus</keyword>
<dbReference type="GO" id="GO:0006351">
    <property type="term" value="P:DNA-templated transcription"/>
    <property type="evidence" value="ECO:0007669"/>
    <property type="project" value="InterPro"/>
</dbReference>
<dbReference type="Proteomes" id="UP000070501">
    <property type="component" value="Unassembled WGS sequence"/>
</dbReference>
<feature type="non-terminal residue" evidence="4">
    <location>
        <position position="338"/>
    </location>
</feature>